<evidence type="ECO:0000313" key="2">
    <source>
        <dbReference type="EMBL" id="GAA3362953.1"/>
    </source>
</evidence>
<reference evidence="3" key="1">
    <citation type="journal article" date="2019" name="Int. J. Syst. Evol. Microbiol.">
        <title>The Global Catalogue of Microorganisms (GCM) 10K type strain sequencing project: providing services to taxonomists for standard genome sequencing and annotation.</title>
        <authorList>
            <consortium name="The Broad Institute Genomics Platform"/>
            <consortium name="The Broad Institute Genome Sequencing Center for Infectious Disease"/>
            <person name="Wu L."/>
            <person name="Ma J."/>
        </authorList>
    </citation>
    <scope>NUCLEOTIDE SEQUENCE [LARGE SCALE GENOMIC DNA]</scope>
    <source>
        <strain evidence="3">JCM 9687</strain>
    </source>
</reference>
<dbReference type="EMBL" id="BAAAYK010000038">
    <property type="protein sequence ID" value="GAA3362953.1"/>
    <property type="molecule type" value="Genomic_DNA"/>
</dbReference>
<organism evidence="2 3">
    <name type="scientific">Saccharopolyspora gregorii</name>
    <dbReference type="NCBI Taxonomy" id="33914"/>
    <lineage>
        <taxon>Bacteria</taxon>
        <taxon>Bacillati</taxon>
        <taxon>Actinomycetota</taxon>
        <taxon>Actinomycetes</taxon>
        <taxon>Pseudonocardiales</taxon>
        <taxon>Pseudonocardiaceae</taxon>
        <taxon>Saccharopolyspora</taxon>
    </lineage>
</organism>
<gene>
    <name evidence="2" type="ORF">GCM10020366_52940</name>
</gene>
<evidence type="ECO:0000256" key="1">
    <source>
        <dbReference type="SAM" id="MobiDB-lite"/>
    </source>
</evidence>
<name>A0ABP6RXX9_9PSEU</name>
<protein>
    <submittedName>
        <fullName evidence="2">Uncharacterized protein</fullName>
    </submittedName>
</protein>
<sequence length="65" mass="6958">MIAPACCQEVFPPGRIRPYTPKPATTRQPSSVPITAPITNRRVGVDGSSGRPRISAEISLPTTKK</sequence>
<comment type="caution">
    <text evidence="2">The sequence shown here is derived from an EMBL/GenBank/DDBJ whole genome shotgun (WGS) entry which is preliminary data.</text>
</comment>
<feature type="region of interest" description="Disordered" evidence="1">
    <location>
        <begin position="40"/>
        <end position="65"/>
    </location>
</feature>
<accession>A0ABP6RXX9</accession>
<dbReference type="Proteomes" id="UP001500483">
    <property type="component" value="Unassembled WGS sequence"/>
</dbReference>
<keyword evidence="3" id="KW-1185">Reference proteome</keyword>
<proteinExistence type="predicted"/>
<evidence type="ECO:0000313" key="3">
    <source>
        <dbReference type="Proteomes" id="UP001500483"/>
    </source>
</evidence>